<dbReference type="Proteomes" id="UP000195011">
    <property type="component" value="Unassembled WGS sequence"/>
</dbReference>
<dbReference type="EMBL" id="MDJY01000061">
    <property type="protein sequence ID" value="OUE18327.1"/>
    <property type="molecule type" value="Genomic_DNA"/>
</dbReference>
<proteinExistence type="predicted"/>
<dbReference type="AlphaFoldDB" id="A0A251Y1Z3"/>
<accession>A0A251Y1Z3</accession>
<gene>
    <name evidence="1" type="ORF">BFL36_14335</name>
</gene>
<organism evidence="1 2">
    <name type="scientific">Clavibacter michiganensis</name>
    <dbReference type="NCBI Taxonomy" id="28447"/>
    <lineage>
        <taxon>Bacteria</taxon>
        <taxon>Bacillati</taxon>
        <taxon>Actinomycetota</taxon>
        <taxon>Actinomycetes</taxon>
        <taxon>Micrococcales</taxon>
        <taxon>Microbacteriaceae</taxon>
        <taxon>Clavibacter</taxon>
    </lineage>
</organism>
<sequence length="161" mass="17604">MSDATANMQRGWKSCPSAIGALWVPSGWTEKSVGNAASAYVGKERSSAEFRENIVLSVVDSAGSLVDDSFAAVSEALSMEPWSHVISVSPWSHGIFRRRMQFIYEHDGFTVAVSKFTATSSRGRIDLTCSAGFERYYDLSRVFDDIATFSPLEGADVDNLD</sequence>
<protein>
    <submittedName>
        <fullName evidence="1">Uncharacterized protein</fullName>
    </submittedName>
</protein>
<reference evidence="1 2" key="1">
    <citation type="submission" date="2016-08" db="EMBL/GenBank/DDBJ databases">
        <title>Genome sequence of Clavibacter michiganensis spp strain CFBP8017.</title>
        <authorList>
            <person name="Thapa S.P."/>
            <person name="Coaker G."/>
            <person name="Jacques M.-A."/>
        </authorList>
    </citation>
    <scope>NUCLEOTIDE SEQUENCE [LARGE SCALE GENOMIC DNA]</scope>
    <source>
        <strain evidence="1">CFBP8017</strain>
    </source>
</reference>
<dbReference type="RefSeq" id="WP_143757369.1">
    <property type="nucleotide sequence ID" value="NZ_MDJY01000061.1"/>
</dbReference>
<dbReference type="Gene3D" id="3.40.1000.10">
    <property type="entry name" value="Mog1/PsbP, alpha/beta/alpha sandwich"/>
    <property type="match status" value="1"/>
</dbReference>
<comment type="caution">
    <text evidence="1">The sequence shown here is derived from an EMBL/GenBank/DDBJ whole genome shotgun (WGS) entry which is preliminary data.</text>
</comment>
<evidence type="ECO:0000313" key="2">
    <source>
        <dbReference type="Proteomes" id="UP000195011"/>
    </source>
</evidence>
<evidence type="ECO:0000313" key="1">
    <source>
        <dbReference type="EMBL" id="OUE18327.1"/>
    </source>
</evidence>
<name>A0A251Y1Z3_9MICO</name>